<dbReference type="Pfam" id="PF16859">
    <property type="entry name" value="TetR_C_11"/>
    <property type="match status" value="1"/>
</dbReference>
<sequence length="226" mass="23911">MTTEKRRAPAGAAVLRGEITAAIRRAVMQELAAVGYGRLSIEAVARRAGVSKTAIYRRWRSKLDLVLDMVSAAAGKKVPMLDTGSLHGDVQLLLMVAAEALGHKLASQIIPDLLAEAARNPQIAETLQRTLHDYQVRIGELVIGQAVARGELPAGADPSAAIELIVGPIYWRLAISRAPLDADQLENMATAIVAALRIACTGLVEQDPAPLNAGPLTAPERHVAGT</sequence>
<dbReference type="Gene3D" id="1.10.357.10">
    <property type="entry name" value="Tetracycline Repressor, domain 2"/>
    <property type="match status" value="1"/>
</dbReference>
<dbReference type="Pfam" id="PF00440">
    <property type="entry name" value="TetR_N"/>
    <property type="match status" value="1"/>
</dbReference>
<evidence type="ECO:0000313" key="6">
    <source>
        <dbReference type="EMBL" id="WUP52658.1"/>
    </source>
</evidence>
<evidence type="ECO:0000256" key="2">
    <source>
        <dbReference type="ARBA" id="ARBA00023125"/>
    </source>
</evidence>
<dbReference type="PROSITE" id="PS50977">
    <property type="entry name" value="HTH_TETR_2"/>
    <property type="match status" value="1"/>
</dbReference>
<dbReference type="InterPro" id="IPR050109">
    <property type="entry name" value="HTH-type_TetR-like_transc_reg"/>
</dbReference>
<dbReference type="InterPro" id="IPR011075">
    <property type="entry name" value="TetR_C"/>
</dbReference>
<dbReference type="Proteomes" id="UP001432190">
    <property type="component" value="Chromosome"/>
</dbReference>
<dbReference type="EMBL" id="CP108084">
    <property type="protein sequence ID" value="WUP52658.1"/>
    <property type="molecule type" value="Genomic_DNA"/>
</dbReference>
<reference evidence="6" key="1">
    <citation type="submission" date="2022-10" db="EMBL/GenBank/DDBJ databases">
        <title>The complete genomes of actinobacterial strains from the NBC collection.</title>
        <authorList>
            <person name="Joergensen T.S."/>
            <person name="Alvarez Arevalo M."/>
            <person name="Sterndorff E.B."/>
            <person name="Faurdal D."/>
            <person name="Vuksanovic O."/>
            <person name="Mourched A.-S."/>
            <person name="Charusanti P."/>
            <person name="Shaw S."/>
            <person name="Blin K."/>
            <person name="Weber T."/>
        </authorList>
    </citation>
    <scope>NUCLEOTIDE SEQUENCE</scope>
    <source>
        <strain evidence="6">NBC_00256</strain>
    </source>
</reference>
<organism evidence="6 7">
    <name type="scientific">Micromonospora globbae</name>
    <dbReference type="NCBI Taxonomy" id="1894969"/>
    <lineage>
        <taxon>Bacteria</taxon>
        <taxon>Bacillati</taxon>
        <taxon>Actinomycetota</taxon>
        <taxon>Actinomycetes</taxon>
        <taxon>Micromonosporales</taxon>
        <taxon>Micromonosporaceae</taxon>
        <taxon>Micromonospora</taxon>
    </lineage>
</organism>
<keyword evidence="3" id="KW-0804">Transcription</keyword>
<feature type="DNA-binding region" description="H-T-H motif" evidence="4">
    <location>
        <begin position="40"/>
        <end position="59"/>
    </location>
</feature>
<dbReference type="SUPFAM" id="SSF48498">
    <property type="entry name" value="Tetracyclin repressor-like, C-terminal domain"/>
    <property type="match status" value="1"/>
</dbReference>
<dbReference type="Gene3D" id="1.10.10.60">
    <property type="entry name" value="Homeodomain-like"/>
    <property type="match status" value="1"/>
</dbReference>
<dbReference type="PANTHER" id="PTHR30055">
    <property type="entry name" value="HTH-TYPE TRANSCRIPTIONAL REGULATOR RUTR"/>
    <property type="match status" value="1"/>
</dbReference>
<keyword evidence="7" id="KW-1185">Reference proteome</keyword>
<dbReference type="PANTHER" id="PTHR30055:SF148">
    <property type="entry name" value="TETR-FAMILY TRANSCRIPTIONAL REGULATOR"/>
    <property type="match status" value="1"/>
</dbReference>
<evidence type="ECO:0000256" key="1">
    <source>
        <dbReference type="ARBA" id="ARBA00023015"/>
    </source>
</evidence>
<evidence type="ECO:0000259" key="5">
    <source>
        <dbReference type="PROSITE" id="PS50977"/>
    </source>
</evidence>
<evidence type="ECO:0000256" key="3">
    <source>
        <dbReference type="ARBA" id="ARBA00023163"/>
    </source>
</evidence>
<dbReference type="InterPro" id="IPR009057">
    <property type="entry name" value="Homeodomain-like_sf"/>
</dbReference>
<name>A0ABZ1SDQ8_9ACTN</name>
<proteinExistence type="predicted"/>
<gene>
    <name evidence="6" type="ORF">OG994_14585</name>
</gene>
<dbReference type="InterPro" id="IPR023772">
    <property type="entry name" value="DNA-bd_HTH_TetR-type_CS"/>
</dbReference>
<evidence type="ECO:0000313" key="7">
    <source>
        <dbReference type="Proteomes" id="UP001432190"/>
    </source>
</evidence>
<dbReference type="InterPro" id="IPR001647">
    <property type="entry name" value="HTH_TetR"/>
</dbReference>
<evidence type="ECO:0000256" key="4">
    <source>
        <dbReference type="PROSITE-ProRule" id="PRU00335"/>
    </source>
</evidence>
<keyword evidence="1" id="KW-0805">Transcription regulation</keyword>
<dbReference type="RefSeq" id="WP_328853558.1">
    <property type="nucleotide sequence ID" value="NZ_CP108084.1"/>
</dbReference>
<dbReference type="SUPFAM" id="SSF46689">
    <property type="entry name" value="Homeodomain-like"/>
    <property type="match status" value="1"/>
</dbReference>
<feature type="domain" description="HTH tetR-type" evidence="5">
    <location>
        <begin position="17"/>
        <end position="77"/>
    </location>
</feature>
<dbReference type="InterPro" id="IPR036271">
    <property type="entry name" value="Tet_transcr_reg_TetR-rel_C_sf"/>
</dbReference>
<dbReference type="PROSITE" id="PS01081">
    <property type="entry name" value="HTH_TETR_1"/>
    <property type="match status" value="1"/>
</dbReference>
<accession>A0ABZ1SDQ8</accession>
<keyword evidence="2 4" id="KW-0238">DNA-binding</keyword>
<protein>
    <submittedName>
        <fullName evidence="6">TetR/AcrR family transcriptional regulator</fullName>
    </submittedName>
</protein>